<feature type="region of interest" description="Disordered" evidence="14">
    <location>
        <begin position="1427"/>
        <end position="1481"/>
    </location>
</feature>
<evidence type="ECO:0000256" key="6">
    <source>
        <dbReference type="ARBA" id="ARBA00022741"/>
    </source>
</evidence>
<feature type="compositionally biased region" description="Basic and acidic residues" evidence="14">
    <location>
        <begin position="1432"/>
        <end position="1456"/>
    </location>
</feature>
<evidence type="ECO:0000256" key="14">
    <source>
        <dbReference type="SAM" id="MobiDB-lite"/>
    </source>
</evidence>
<dbReference type="SUPFAM" id="SSF48371">
    <property type="entry name" value="ARM repeat"/>
    <property type="match status" value="1"/>
</dbReference>
<reference evidence="16 17" key="1">
    <citation type="journal article" date="2021" name="Elife">
        <title>Chloroplast acquisition without the gene transfer in kleptoplastic sea slugs, Plakobranchus ocellatus.</title>
        <authorList>
            <person name="Maeda T."/>
            <person name="Takahashi S."/>
            <person name="Yoshida T."/>
            <person name="Shimamura S."/>
            <person name="Takaki Y."/>
            <person name="Nagai Y."/>
            <person name="Toyoda A."/>
            <person name="Suzuki Y."/>
            <person name="Arimoto A."/>
            <person name="Ishii H."/>
            <person name="Satoh N."/>
            <person name="Nishiyama T."/>
            <person name="Hasebe M."/>
            <person name="Maruyama T."/>
            <person name="Minagawa J."/>
            <person name="Obokata J."/>
            <person name="Shigenobu S."/>
        </authorList>
    </citation>
    <scope>NUCLEOTIDE SEQUENCE [LARGE SCALE GENOMIC DNA]</scope>
</reference>
<feature type="region of interest" description="Disordered" evidence="14">
    <location>
        <begin position="1622"/>
        <end position="1671"/>
    </location>
</feature>
<dbReference type="InterPro" id="IPR000719">
    <property type="entry name" value="Prot_kinase_dom"/>
</dbReference>
<dbReference type="GO" id="GO:0007224">
    <property type="term" value="P:smoothened signaling pathway"/>
    <property type="evidence" value="ECO:0007669"/>
    <property type="project" value="TreeGrafter"/>
</dbReference>
<dbReference type="InterPro" id="IPR011989">
    <property type="entry name" value="ARM-like"/>
</dbReference>
<feature type="compositionally biased region" description="Basic and acidic residues" evidence="14">
    <location>
        <begin position="1635"/>
        <end position="1671"/>
    </location>
</feature>
<evidence type="ECO:0000256" key="12">
    <source>
        <dbReference type="ARBA" id="ARBA00075375"/>
    </source>
</evidence>
<evidence type="ECO:0000313" key="16">
    <source>
        <dbReference type="EMBL" id="GFS08138.1"/>
    </source>
</evidence>
<feature type="region of interest" description="Disordered" evidence="14">
    <location>
        <begin position="1349"/>
        <end position="1374"/>
    </location>
</feature>
<dbReference type="SMART" id="SM00220">
    <property type="entry name" value="S_TKc"/>
    <property type="match status" value="1"/>
</dbReference>
<dbReference type="FunFam" id="3.30.200.20:FF:000042">
    <property type="entry name" value="Aurora kinase A"/>
    <property type="match status" value="1"/>
</dbReference>
<evidence type="ECO:0000256" key="4">
    <source>
        <dbReference type="ARBA" id="ARBA00022527"/>
    </source>
</evidence>
<comment type="catalytic activity">
    <reaction evidence="10">
        <text>L-threonyl-[protein] + ATP = O-phospho-L-threonyl-[protein] + ADP + H(+)</text>
        <dbReference type="Rhea" id="RHEA:46608"/>
        <dbReference type="Rhea" id="RHEA-COMP:11060"/>
        <dbReference type="Rhea" id="RHEA-COMP:11605"/>
        <dbReference type="ChEBI" id="CHEBI:15378"/>
        <dbReference type="ChEBI" id="CHEBI:30013"/>
        <dbReference type="ChEBI" id="CHEBI:30616"/>
        <dbReference type="ChEBI" id="CHEBI:61977"/>
        <dbReference type="ChEBI" id="CHEBI:456216"/>
        <dbReference type="EC" id="2.7.11.1"/>
    </reaction>
</comment>
<dbReference type="PANTHER" id="PTHR22983:SF6">
    <property type="entry name" value="SERINE_THREONINE-PROTEIN KINASE 36"/>
    <property type="match status" value="1"/>
</dbReference>
<dbReference type="PROSITE" id="PS00107">
    <property type="entry name" value="PROTEIN_KINASE_ATP"/>
    <property type="match status" value="1"/>
</dbReference>
<keyword evidence="17" id="KW-1185">Reference proteome</keyword>
<dbReference type="EC" id="2.7.11.1" evidence="2"/>
<protein>
    <recommendedName>
        <fullName evidence="2">non-specific serine/threonine protein kinase</fullName>
        <ecNumber evidence="2">2.7.11.1</ecNumber>
    </recommendedName>
    <alternativeName>
        <fullName evidence="12">Fused homolog</fullName>
    </alternativeName>
</protein>
<feature type="binding site" evidence="13">
    <location>
        <position position="33"/>
    </location>
    <ligand>
        <name>ATP</name>
        <dbReference type="ChEBI" id="CHEBI:30616"/>
    </ligand>
</feature>
<dbReference type="GO" id="GO:0004674">
    <property type="term" value="F:protein serine/threonine kinase activity"/>
    <property type="evidence" value="ECO:0007669"/>
    <property type="project" value="UniProtKB-KW"/>
</dbReference>
<dbReference type="InterPro" id="IPR016024">
    <property type="entry name" value="ARM-type_fold"/>
</dbReference>
<accession>A0AAV4IGE5</accession>
<feature type="domain" description="Protein kinase" evidence="15">
    <location>
        <begin position="4"/>
        <end position="254"/>
    </location>
</feature>
<dbReference type="PANTHER" id="PTHR22983">
    <property type="entry name" value="PROTEIN KINASE RELATED"/>
    <property type="match status" value="1"/>
</dbReference>
<feature type="compositionally biased region" description="Basic and acidic residues" evidence="14">
    <location>
        <begin position="1584"/>
        <end position="1596"/>
    </location>
</feature>
<gene>
    <name evidence="16" type="ORF">ElyMa_001266600</name>
</gene>
<evidence type="ECO:0000256" key="7">
    <source>
        <dbReference type="ARBA" id="ARBA00022777"/>
    </source>
</evidence>
<dbReference type="Gene3D" id="1.10.510.10">
    <property type="entry name" value="Transferase(Phosphotransferase) domain 1"/>
    <property type="match status" value="1"/>
</dbReference>
<evidence type="ECO:0000256" key="9">
    <source>
        <dbReference type="ARBA" id="ARBA00023212"/>
    </source>
</evidence>
<dbReference type="FunFam" id="1.10.510.10:FF:000292">
    <property type="entry name" value="Serine/threonine-protein kinase 36"/>
    <property type="match status" value="1"/>
</dbReference>
<evidence type="ECO:0000256" key="13">
    <source>
        <dbReference type="PROSITE-ProRule" id="PRU10141"/>
    </source>
</evidence>
<dbReference type="GO" id="GO:0005737">
    <property type="term" value="C:cytoplasm"/>
    <property type="evidence" value="ECO:0007669"/>
    <property type="project" value="UniProtKB-ARBA"/>
</dbReference>
<comment type="catalytic activity">
    <reaction evidence="11">
        <text>L-seryl-[protein] + ATP = O-phospho-L-seryl-[protein] + ADP + H(+)</text>
        <dbReference type="Rhea" id="RHEA:17989"/>
        <dbReference type="Rhea" id="RHEA-COMP:9863"/>
        <dbReference type="Rhea" id="RHEA-COMP:11604"/>
        <dbReference type="ChEBI" id="CHEBI:15378"/>
        <dbReference type="ChEBI" id="CHEBI:29999"/>
        <dbReference type="ChEBI" id="CHEBI:30616"/>
        <dbReference type="ChEBI" id="CHEBI:83421"/>
        <dbReference type="ChEBI" id="CHEBI:456216"/>
        <dbReference type="EC" id="2.7.11.1"/>
    </reaction>
</comment>
<keyword evidence="5" id="KW-0808">Transferase</keyword>
<dbReference type="GO" id="GO:0005856">
    <property type="term" value="C:cytoskeleton"/>
    <property type="evidence" value="ECO:0007669"/>
    <property type="project" value="UniProtKB-SubCell"/>
</dbReference>
<dbReference type="Pfam" id="PF00069">
    <property type="entry name" value="Pkinase"/>
    <property type="match status" value="1"/>
</dbReference>
<dbReference type="GO" id="GO:0005524">
    <property type="term" value="F:ATP binding"/>
    <property type="evidence" value="ECO:0007669"/>
    <property type="project" value="UniProtKB-UniRule"/>
</dbReference>
<dbReference type="Proteomes" id="UP000762676">
    <property type="component" value="Unassembled WGS sequence"/>
</dbReference>
<evidence type="ECO:0000256" key="8">
    <source>
        <dbReference type="ARBA" id="ARBA00022840"/>
    </source>
</evidence>
<evidence type="ECO:0000259" key="15">
    <source>
        <dbReference type="PROSITE" id="PS50011"/>
    </source>
</evidence>
<comment type="caution">
    <text evidence="16">The sequence shown here is derived from an EMBL/GenBank/DDBJ whole genome shotgun (WGS) entry which is preliminary data.</text>
</comment>
<evidence type="ECO:0000256" key="2">
    <source>
        <dbReference type="ARBA" id="ARBA00012513"/>
    </source>
</evidence>
<proteinExistence type="predicted"/>
<name>A0AAV4IGE5_9GAST</name>
<keyword evidence="7 16" id="KW-0418">Kinase</keyword>
<keyword evidence="6 13" id="KW-0547">Nucleotide-binding</keyword>
<evidence type="ECO:0000256" key="3">
    <source>
        <dbReference type="ARBA" id="ARBA00022490"/>
    </source>
</evidence>
<keyword evidence="3" id="KW-0963">Cytoplasm</keyword>
<evidence type="ECO:0000256" key="10">
    <source>
        <dbReference type="ARBA" id="ARBA00047899"/>
    </source>
</evidence>
<feature type="region of interest" description="Disordered" evidence="14">
    <location>
        <begin position="304"/>
        <end position="357"/>
    </location>
</feature>
<feature type="region of interest" description="Disordered" evidence="14">
    <location>
        <begin position="1510"/>
        <end position="1596"/>
    </location>
</feature>
<evidence type="ECO:0000256" key="5">
    <source>
        <dbReference type="ARBA" id="ARBA00022679"/>
    </source>
</evidence>
<keyword evidence="4" id="KW-0723">Serine/threonine-protein kinase</keyword>
<dbReference type="Gene3D" id="1.25.10.10">
    <property type="entry name" value="Leucine-rich Repeat Variant"/>
    <property type="match status" value="1"/>
</dbReference>
<dbReference type="InterPro" id="IPR017441">
    <property type="entry name" value="Protein_kinase_ATP_BS"/>
</dbReference>
<dbReference type="CDD" id="cd14002">
    <property type="entry name" value="STKc_STK36"/>
    <property type="match status" value="1"/>
</dbReference>
<evidence type="ECO:0000256" key="1">
    <source>
        <dbReference type="ARBA" id="ARBA00004245"/>
    </source>
</evidence>
<dbReference type="PROSITE" id="PS50011">
    <property type="entry name" value="PROTEIN_KINASE_DOM"/>
    <property type="match status" value="1"/>
</dbReference>
<keyword evidence="9" id="KW-0206">Cytoskeleton</keyword>
<feature type="compositionally biased region" description="Basic and acidic residues" evidence="14">
    <location>
        <begin position="306"/>
        <end position="319"/>
    </location>
</feature>
<dbReference type="PROSITE" id="PS00108">
    <property type="entry name" value="PROTEIN_KINASE_ST"/>
    <property type="match status" value="1"/>
</dbReference>
<dbReference type="InterPro" id="IPR008271">
    <property type="entry name" value="Ser/Thr_kinase_AS"/>
</dbReference>
<dbReference type="InterPro" id="IPR011009">
    <property type="entry name" value="Kinase-like_dom_sf"/>
</dbReference>
<comment type="subcellular location">
    <subcellularLocation>
        <location evidence="1">Cytoplasm</location>
        <location evidence="1">Cytoskeleton</location>
    </subcellularLocation>
</comment>
<sequence>MENYHVLEIIGEGSFGKVYKGRKKYTSQIVALKFIPKMGKSEKELKGLRREIDIMRGLKHDNIIELLDSFDTDKEVVVVTDCAEGELFQILEDDANLPEEQVRTIAAQLVSALYYLHSHRILHRDMKPQNILLGKGGVIKLCDFGFARGMSTNTLVLTSIKGTPLYMSPELVEEKPYDHTADLWALGCILYELFAGTPPFYTNSIFQLVNMIIKDPVKWPKTMSAVFKDFLQGLLNKNPRHRLAWPQLLRHPFVADMVKVNEADMSLQSPFTQPLSASMMEMKEEQTKLKANPPGTSKILARARKKAMEEQEKKREKQQNRMQAWDQADGTTVTEGQARGQSKDWEDPEVSKAVEPTPRTDRISKDYKTEYPSIEVGGRTVLNKKKKEKENAAQQNNMENVKLDGEDADSEDEWQKLIDLTDQEGDPDYTLALLDDSEAIGKLHSRLLSSSDQVKDCMLEGASRLRSVLRVITNIVTLKCEVDKIVGFCKAVEIPENLLGLLKEVLEKSKIKQQPWAQQIMIDLVITVNAYFASEISWADWSQVDAKQREVLKQYTGAVHTFWSLVPKLLKEETDEDLRLLEQTLLCVIYLSEAHERGRVQNADQYYSSLVYRHPASLDEILRATQGDPLVLKRLTEIAEGNVQAATERMEQMILQAIASLASLVYLPQDTETLKDGKKKVSEYLAEKLTRNADSEGDQLLILLRHPAHCSHVLKLLYSCCQASVDLCCFLNNSPEHVNSLIGIVEGKMSPDMIEFAQPVCRSSERLASTDSLASVERVHRFASVDVARVFVVPRGVEIADMEVNTVVELVLYTLSVIVIQVQAMPEPLAGSAAMMVGLFLDSTLASHTAAAALLFSQMVTCGVNAEVQPFEMLQACLAIFTDLDQICVRPPFEYGVLDGLLMLLCDLLCGADTPVASLYIESGIWGAMWHRIAQAVQVLNPHSDMPVHDIEVTGCGAAEGDHQTTAKFFSPDWSLISPQGLMASLQMAVTVFTKETYQCLPNLATSDSILMLTLVHFLHPRFLQGIQTHFKDDGVQLVEDIILAVTQMGCFPFALDTTNEMLAEIQHCLYTSHLLPRLLSACVAHLDGLALETPMGLVARLVLGNVIFVEQLATAVKSVKAVPFLQKCVDSRSPLCVLCDTLSTCSHLVRTSPEHLALVQDVFRGPSGDFSTLSKFVKHEASAVRSRTCSLLGNIMRHDSQMYTILRQRETILDGLVQCLRDVDSNVRKCATYAVGNASYHSGELYPKLKSAIPLLVELLRDPVTKTRANTASACGNLGMHSSLLVSDIKQAKLVAHLLETGCHDSQAVVQVNALLALRSLSKQLDLRRDLVALHAVEKLSPLLSIQTPRDRATPRPFTPGSRPGSVASTRPGTAAAVSGVSTCANKLVLKPGKGWSVLWTRPLRRPQFSATCSFPGQFSLVKHATASVSTEDRQTPHTGKIGDRQTPHTGKTGDRQAPYTGETGDRQAPYTGETGDRLAIQETDRYHTLARQEIDWRYRRQTGAIHWRDRRQTGDTGDRQVPYTGETGDRQVLYNGETGDTQVPYTGETGDRLAPKTSKTGDTGDRQVPYTGETGDRQAIQETDKRNSRQTDNTRDLELTSDYFLLLLFSQHTLARQETDWRDGRQTGETGETGDRLTRRETDWRDGRQTDETGDRLTRDWRDGRQTGETGDRLTRWETDWRDRRQTGETGDRLARRETDWRDGRQTGETGDRLARWETDLKHHTHLTQHMS</sequence>
<feature type="compositionally biased region" description="Basic and acidic residues" evidence="14">
    <location>
        <begin position="341"/>
        <end position="357"/>
    </location>
</feature>
<evidence type="ECO:0000313" key="17">
    <source>
        <dbReference type="Proteomes" id="UP000762676"/>
    </source>
</evidence>
<evidence type="ECO:0000256" key="11">
    <source>
        <dbReference type="ARBA" id="ARBA00048679"/>
    </source>
</evidence>
<dbReference type="SUPFAM" id="SSF56112">
    <property type="entry name" value="Protein kinase-like (PK-like)"/>
    <property type="match status" value="1"/>
</dbReference>
<keyword evidence="8 13" id="KW-0067">ATP-binding</keyword>
<dbReference type="EMBL" id="BMAT01002504">
    <property type="protein sequence ID" value="GFS08138.1"/>
    <property type="molecule type" value="Genomic_DNA"/>
</dbReference>
<organism evidence="16 17">
    <name type="scientific">Elysia marginata</name>
    <dbReference type="NCBI Taxonomy" id="1093978"/>
    <lineage>
        <taxon>Eukaryota</taxon>
        <taxon>Metazoa</taxon>
        <taxon>Spiralia</taxon>
        <taxon>Lophotrochozoa</taxon>
        <taxon>Mollusca</taxon>
        <taxon>Gastropoda</taxon>
        <taxon>Heterobranchia</taxon>
        <taxon>Euthyneura</taxon>
        <taxon>Panpulmonata</taxon>
        <taxon>Sacoglossa</taxon>
        <taxon>Placobranchoidea</taxon>
        <taxon>Plakobranchidae</taxon>
        <taxon>Elysia</taxon>
    </lineage>
</organism>
<feature type="compositionally biased region" description="Basic and acidic residues" evidence="14">
    <location>
        <begin position="1510"/>
        <end position="1520"/>
    </location>
</feature>